<dbReference type="GO" id="GO:0005666">
    <property type="term" value="C:RNA polymerase III complex"/>
    <property type="evidence" value="ECO:0007669"/>
    <property type="project" value="TreeGrafter"/>
</dbReference>
<dbReference type="Proteomes" id="UP001365542">
    <property type="component" value="Unassembled WGS sequence"/>
</dbReference>
<evidence type="ECO:0000256" key="3">
    <source>
        <dbReference type="ARBA" id="ARBA00023242"/>
    </source>
</evidence>
<evidence type="ECO:0000256" key="1">
    <source>
        <dbReference type="ARBA" id="ARBA00004123"/>
    </source>
</evidence>
<evidence type="ECO:0000313" key="6">
    <source>
        <dbReference type="Proteomes" id="UP001365542"/>
    </source>
</evidence>
<sequence length="156" mass="17279">MSRTNPSSSSGGPTGDAILLSETFSINAIDAQKYDRVSRIMGSNPDIKFHLDIAHDLYPMSAGETIEMCLASTIKFDGTSDMEQAKQGWRDLDEMPTLADGYDYVCYGKVYRFEEAGVDSIKAYISFGGLLLYLEGSAKKLTTLKHEHVYCLIKKV</sequence>
<dbReference type="FunFam" id="2.40.50.140:FF:000191">
    <property type="entry name" value="DNA-directed RNA polymerases I, II, and III subunit RPABC3"/>
    <property type="match status" value="1"/>
</dbReference>
<proteinExistence type="inferred from homology"/>
<name>A0AAV9XEB4_9PEZI</name>
<evidence type="ECO:0000256" key="4">
    <source>
        <dbReference type="PIRNR" id="PIRNR000779"/>
    </source>
</evidence>
<dbReference type="Gene3D" id="2.40.50.140">
    <property type="entry name" value="Nucleic acid-binding proteins"/>
    <property type="match status" value="1"/>
</dbReference>
<protein>
    <recommendedName>
        <fullName evidence="4">DNA-directed RNA polymerases I, II, and III subunit RPABC3</fullName>
    </recommendedName>
</protein>
<dbReference type="AlphaFoldDB" id="A0AAV9XEB4"/>
<dbReference type="InterPro" id="IPR012340">
    <property type="entry name" value="NA-bd_OB-fold"/>
</dbReference>
<dbReference type="EMBL" id="JAVHJO010000005">
    <property type="protein sequence ID" value="KAK6540444.1"/>
    <property type="molecule type" value="Genomic_DNA"/>
</dbReference>
<keyword evidence="5" id="KW-0240">DNA-directed RNA polymerase</keyword>
<evidence type="ECO:0000313" key="5">
    <source>
        <dbReference type="EMBL" id="KAK6540444.1"/>
    </source>
</evidence>
<keyword evidence="3 4" id="KW-0539">Nucleus</keyword>
<accession>A0AAV9XEB4</accession>
<dbReference type="GO" id="GO:0006351">
    <property type="term" value="P:DNA-templated transcription"/>
    <property type="evidence" value="ECO:0007669"/>
    <property type="project" value="UniProtKB-UniRule"/>
</dbReference>
<dbReference type="SMART" id="SM00658">
    <property type="entry name" value="RPOL8c"/>
    <property type="match status" value="1"/>
</dbReference>
<dbReference type="PIRSF" id="PIRSF000779">
    <property type="entry name" value="RNA_pol_Rpb8"/>
    <property type="match status" value="1"/>
</dbReference>
<keyword evidence="6" id="KW-1185">Reference proteome</keyword>
<dbReference type="InterPro" id="IPR005570">
    <property type="entry name" value="RPABC3"/>
</dbReference>
<dbReference type="GO" id="GO:0005736">
    <property type="term" value="C:RNA polymerase I complex"/>
    <property type="evidence" value="ECO:0007669"/>
    <property type="project" value="TreeGrafter"/>
</dbReference>
<comment type="caution">
    <text evidence="5">The sequence shown here is derived from an EMBL/GenBank/DDBJ whole genome shotgun (WGS) entry which is preliminary data.</text>
</comment>
<organism evidence="5 6">
    <name type="scientific">Orbilia ellipsospora</name>
    <dbReference type="NCBI Taxonomy" id="2528407"/>
    <lineage>
        <taxon>Eukaryota</taxon>
        <taxon>Fungi</taxon>
        <taxon>Dikarya</taxon>
        <taxon>Ascomycota</taxon>
        <taxon>Pezizomycotina</taxon>
        <taxon>Orbiliomycetes</taxon>
        <taxon>Orbiliales</taxon>
        <taxon>Orbiliaceae</taxon>
        <taxon>Orbilia</taxon>
    </lineage>
</organism>
<keyword evidence="5" id="KW-0804">Transcription</keyword>
<comment type="similarity">
    <text evidence="2 4">Belongs to the eukaryotic RPB8 RNA polymerase subunit family.</text>
</comment>
<comment type="subcellular location">
    <subcellularLocation>
        <location evidence="1">Nucleus</location>
    </subcellularLocation>
</comment>
<dbReference type="GO" id="GO:0005665">
    <property type="term" value="C:RNA polymerase II, core complex"/>
    <property type="evidence" value="ECO:0007669"/>
    <property type="project" value="UniProtKB-UniRule"/>
</dbReference>
<evidence type="ECO:0000256" key="2">
    <source>
        <dbReference type="ARBA" id="ARBA00008912"/>
    </source>
</evidence>
<dbReference type="GO" id="GO:0003899">
    <property type="term" value="F:DNA-directed RNA polymerase activity"/>
    <property type="evidence" value="ECO:0007669"/>
    <property type="project" value="UniProtKB-UniRule"/>
</dbReference>
<dbReference type="Pfam" id="PF03870">
    <property type="entry name" value="RNA_pol_Rpb8"/>
    <property type="match status" value="1"/>
</dbReference>
<comment type="function">
    <text evidence="4">DNA-dependent RNA polymerase catalyzes the transcription of DNA into RNA using the four ribonucleoside triphosphates as substrates. Common component of RNA polymerases I, II and III which synthesize ribosomal RNA precursors, mRNA precursors and many functional non-coding RNAs, and small RNAs, such as 5S rRNA and tRNAs, respectively.</text>
</comment>
<gene>
    <name evidence="5" type="primary">RPB8</name>
    <name evidence="5" type="ORF">TWF694_009239</name>
</gene>
<reference evidence="5 6" key="1">
    <citation type="submission" date="2019-10" db="EMBL/GenBank/DDBJ databases">
        <authorList>
            <person name="Palmer J.M."/>
        </authorList>
    </citation>
    <scope>NUCLEOTIDE SEQUENCE [LARGE SCALE GENOMIC DNA]</scope>
    <source>
        <strain evidence="5 6">TWF694</strain>
    </source>
</reference>
<dbReference type="PANTHER" id="PTHR10917">
    <property type="entry name" value="DNA-DIRECTED RNA POLYMERASES I, II, AND III SUBUNIT RPABC3"/>
    <property type="match status" value="1"/>
</dbReference>
<dbReference type="PANTHER" id="PTHR10917:SF0">
    <property type="entry name" value="DNA-DIRECTED RNA POLYMERASES I, II, AND III SUBUNIT RPABC3"/>
    <property type="match status" value="1"/>
</dbReference>
<dbReference type="SUPFAM" id="SSF50249">
    <property type="entry name" value="Nucleic acid-binding proteins"/>
    <property type="match status" value="1"/>
</dbReference>